<evidence type="ECO:0000313" key="16">
    <source>
        <dbReference type="Proteomes" id="UP000677234"/>
    </source>
</evidence>
<proteinExistence type="inferred from homology"/>
<accession>A0A7T5EHR1</accession>
<dbReference type="GO" id="GO:0006508">
    <property type="term" value="P:proteolysis"/>
    <property type="evidence" value="ECO:0007669"/>
    <property type="project" value="UniProtKB-KW"/>
</dbReference>
<name>A0A7T5EHR1_9BACL</name>
<keyword evidence="8 12" id="KW-1133">Transmembrane helix</keyword>
<dbReference type="AlphaFoldDB" id="A0A7T5EHR1"/>
<protein>
    <recommendedName>
        <fullName evidence="3 11">Protease PrsW</fullName>
        <ecNumber evidence="11">3.4.-.-</ecNumber>
    </recommendedName>
    <alternativeName>
        <fullName evidence="10 11">Protease responsible for activating sigma-W</fullName>
    </alternativeName>
</protein>
<reference evidence="14" key="2">
    <citation type="submission" date="2021-04" db="EMBL/GenBank/DDBJ databases">
        <title>Brevibacillus composti FJAT-54423, complete genome.</title>
        <authorList>
            <person name="Tang R."/>
        </authorList>
    </citation>
    <scope>NUCLEOTIDE SEQUENCE</scope>
    <source>
        <strain evidence="14">FJAT-54424</strain>
    </source>
</reference>
<gene>
    <name evidence="13" type="primary">prsW</name>
    <name evidence="13" type="ORF">JD108_12575</name>
    <name evidence="14" type="ORF">KDJ56_12520</name>
</gene>
<reference evidence="13 15" key="1">
    <citation type="submission" date="2020-12" db="EMBL/GenBank/DDBJ databases">
        <title>strain FJAT-54423T represents a novel species of the genus Brevibacillus.</title>
        <authorList>
            <person name="Tang R."/>
        </authorList>
    </citation>
    <scope>NUCLEOTIDE SEQUENCE [LARGE SCALE GENOMIC DNA]</scope>
    <source>
        <strain evidence="13 15">FJAT-54423</strain>
    </source>
</reference>
<evidence type="ECO:0000256" key="6">
    <source>
        <dbReference type="ARBA" id="ARBA00022692"/>
    </source>
</evidence>
<evidence type="ECO:0000256" key="1">
    <source>
        <dbReference type="ARBA" id="ARBA00004651"/>
    </source>
</evidence>
<sequence>MLAVIGAAIAPGIAILSYFYLRDNLEPEPISLVTRSFLFGVLLVFPVMVLQYIMQNEWNWQNELFASIFQSAVVEEFFKWMVIYFAVYKHVEFDEPYDGIVYAVAVSLGFATLENLFYLVLNGVDIAFWRALLPVSGHALFGVWMGFYLGKAKFSGAHRLELRRLWMSLCLPIGLHALYNAIFLTTEYWFWLIVPFMLLLWWQALKKVKRAHDFGSKTLTSRPQ</sequence>
<evidence type="ECO:0000256" key="9">
    <source>
        <dbReference type="ARBA" id="ARBA00023136"/>
    </source>
</evidence>
<evidence type="ECO:0000256" key="7">
    <source>
        <dbReference type="ARBA" id="ARBA00022801"/>
    </source>
</evidence>
<keyword evidence="6 12" id="KW-0812">Transmembrane</keyword>
<dbReference type="PANTHER" id="PTHR36844">
    <property type="entry name" value="PROTEASE PRSW"/>
    <property type="match status" value="1"/>
</dbReference>
<feature type="transmembrane region" description="Helical" evidence="12">
    <location>
        <begin position="99"/>
        <end position="121"/>
    </location>
</feature>
<dbReference type="NCBIfam" id="NF033739">
    <property type="entry name" value="intramemb_PrsW"/>
    <property type="match status" value="1"/>
</dbReference>
<dbReference type="GO" id="GO:0005886">
    <property type="term" value="C:plasma membrane"/>
    <property type="evidence" value="ECO:0007669"/>
    <property type="project" value="UniProtKB-SubCell"/>
</dbReference>
<dbReference type="RefSeq" id="WP_198826416.1">
    <property type="nucleotide sequence ID" value="NZ_CP066308.1"/>
</dbReference>
<keyword evidence="16" id="KW-1185">Reference proteome</keyword>
<evidence type="ECO:0000313" key="13">
    <source>
        <dbReference type="EMBL" id="QQE72783.1"/>
    </source>
</evidence>
<evidence type="ECO:0000256" key="5">
    <source>
        <dbReference type="ARBA" id="ARBA00022670"/>
    </source>
</evidence>
<evidence type="ECO:0000256" key="8">
    <source>
        <dbReference type="ARBA" id="ARBA00022989"/>
    </source>
</evidence>
<evidence type="ECO:0000313" key="15">
    <source>
        <dbReference type="Proteomes" id="UP000595847"/>
    </source>
</evidence>
<keyword evidence="5 11" id="KW-0645">Protease</keyword>
<dbReference type="Proteomes" id="UP000595847">
    <property type="component" value="Chromosome"/>
</dbReference>
<dbReference type="EMBL" id="CP066308">
    <property type="protein sequence ID" value="QQE72783.1"/>
    <property type="molecule type" value="Genomic_DNA"/>
</dbReference>
<dbReference type="Proteomes" id="UP000677234">
    <property type="component" value="Chromosome"/>
</dbReference>
<evidence type="ECO:0000313" key="14">
    <source>
        <dbReference type="EMBL" id="QUO39862.1"/>
    </source>
</evidence>
<dbReference type="GO" id="GO:0008237">
    <property type="term" value="F:metallopeptidase activity"/>
    <property type="evidence" value="ECO:0007669"/>
    <property type="project" value="UniProtKB-KW"/>
</dbReference>
<dbReference type="InterPro" id="IPR026898">
    <property type="entry name" value="PrsW"/>
</dbReference>
<feature type="transmembrane region" description="Helical" evidence="12">
    <location>
        <begin position="6"/>
        <end position="21"/>
    </location>
</feature>
<feature type="transmembrane region" description="Helical" evidence="12">
    <location>
        <begin position="65"/>
        <end position="87"/>
    </location>
</feature>
<comment type="subcellular location">
    <subcellularLocation>
        <location evidence="1">Cell membrane</location>
        <topology evidence="1">Multi-pass membrane protein</topology>
    </subcellularLocation>
</comment>
<keyword evidence="9 11" id="KW-0472">Membrane</keyword>
<comment type="function">
    <text evidence="11">Involved in the degradation of specific anti-sigma factors.</text>
</comment>
<dbReference type="EMBL" id="CP073708">
    <property type="protein sequence ID" value="QUO39862.1"/>
    <property type="molecule type" value="Genomic_DNA"/>
</dbReference>
<feature type="transmembrane region" description="Helical" evidence="12">
    <location>
        <begin position="162"/>
        <end position="182"/>
    </location>
</feature>
<dbReference type="KEGG" id="bcop:JD108_12575"/>
<evidence type="ECO:0000256" key="2">
    <source>
        <dbReference type="ARBA" id="ARBA00009165"/>
    </source>
</evidence>
<feature type="transmembrane region" description="Helical" evidence="12">
    <location>
        <begin position="33"/>
        <end position="53"/>
    </location>
</feature>
<keyword evidence="13" id="KW-0482">Metalloprotease</keyword>
<dbReference type="PIRSF" id="PIRSF016933">
    <property type="entry name" value="PrsW"/>
    <property type="match status" value="1"/>
</dbReference>
<organism evidence="13 15">
    <name type="scientific">Brevibacillus composti</name>
    <dbReference type="NCBI Taxonomy" id="2796470"/>
    <lineage>
        <taxon>Bacteria</taxon>
        <taxon>Bacillati</taxon>
        <taxon>Bacillota</taxon>
        <taxon>Bacilli</taxon>
        <taxon>Bacillales</taxon>
        <taxon>Paenibacillaceae</taxon>
        <taxon>Brevibacillus</taxon>
    </lineage>
</organism>
<dbReference type="EC" id="3.4.-.-" evidence="11"/>
<evidence type="ECO:0000256" key="4">
    <source>
        <dbReference type="ARBA" id="ARBA00022475"/>
    </source>
</evidence>
<feature type="transmembrane region" description="Helical" evidence="12">
    <location>
        <begin position="127"/>
        <end position="150"/>
    </location>
</feature>
<keyword evidence="4 11" id="KW-1003">Cell membrane</keyword>
<evidence type="ECO:0000256" key="3">
    <source>
        <dbReference type="ARBA" id="ARBA00018997"/>
    </source>
</evidence>
<evidence type="ECO:0000256" key="12">
    <source>
        <dbReference type="SAM" id="Phobius"/>
    </source>
</evidence>
<comment type="similarity">
    <text evidence="2 11">Belongs to the protease PrsW family.</text>
</comment>
<feature type="transmembrane region" description="Helical" evidence="12">
    <location>
        <begin position="188"/>
        <end position="205"/>
    </location>
</feature>
<dbReference type="PANTHER" id="PTHR36844:SF1">
    <property type="entry name" value="PROTEASE PRSW"/>
    <property type="match status" value="1"/>
</dbReference>
<evidence type="ECO:0000256" key="11">
    <source>
        <dbReference type="PIRNR" id="PIRNR016933"/>
    </source>
</evidence>
<evidence type="ECO:0000256" key="10">
    <source>
        <dbReference type="ARBA" id="ARBA00030345"/>
    </source>
</evidence>
<dbReference type="Pfam" id="PF13367">
    <property type="entry name" value="PrsW-protease"/>
    <property type="match status" value="1"/>
</dbReference>
<dbReference type="InterPro" id="IPR023596">
    <property type="entry name" value="Peptidase_PrsW_arch/bac"/>
</dbReference>
<keyword evidence="7 11" id="KW-0378">Hydrolase</keyword>